<sequence>MNLVNRRVQTRYDKGLFQARRTVIQDSGLYDALHQRLIDLIKLEKGEDLSELLYLADLGSGEGSHLASLLQGLPQARGVGLDISKEGIQEATKHLDTEAVWLAADLTKAPLRADAVDVALTVLSPSNYEEMKRIMVPGGMALKVVPNPGYLKEIRSYFHPEEESNYDNRETVTRFREAFPDMQEVRIRSAMRLSREMKQLICRMTPLSWHATKEEMKAYAFDGPDDITIDLTILIGTVPR</sequence>
<dbReference type="GO" id="GO:0032259">
    <property type="term" value="P:methylation"/>
    <property type="evidence" value="ECO:0007669"/>
    <property type="project" value="UniProtKB-KW"/>
</dbReference>
<evidence type="ECO:0000313" key="3">
    <source>
        <dbReference type="EMBL" id="AOM84246.1"/>
    </source>
</evidence>
<evidence type="ECO:0000256" key="1">
    <source>
        <dbReference type="PIRSR" id="PIRSR018249-2"/>
    </source>
</evidence>
<keyword evidence="4" id="KW-1185">Reference proteome</keyword>
<dbReference type="GO" id="GO:0008168">
    <property type="term" value="F:methyltransferase activity"/>
    <property type="evidence" value="ECO:0007669"/>
    <property type="project" value="UniProtKB-KW"/>
</dbReference>
<feature type="binding site" evidence="1">
    <location>
        <begin position="62"/>
        <end position="63"/>
    </location>
    <ligand>
        <name>S-adenosyl-L-methionine</name>
        <dbReference type="ChEBI" id="CHEBI:59789"/>
    </ligand>
</feature>
<dbReference type="Proteomes" id="UP000094463">
    <property type="component" value="Chromosome"/>
</dbReference>
<feature type="binding site" evidence="1">
    <location>
        <position position="150"/>
    </location>
    <ligand>
        <name>S-adenosyl-L-methionine</name>
        <dbReference type="ChEBI" id="CHEBI:59789"/>
    </ligand>
</feature>
<dbReference type="Pfam" id="PF13649">
    <property type="entry name" value="Methyltransf_25"/>
    <property type="match status" value="1"/>
</dbReference>
<feature type="domain" description="Methyltransferase" evidence="2">
    <location>
        <begin position="57"/>
        <end position="139"/>
    </location>
</feature>
<keyword evidence="1" id="KW-0949">S-adenosyl-L-methionine</keyword>
<evidence type="ECO:0000259" key="2">
    <source>
        <dbReference type="Pfam" id="PF13649"/>
    </source>
</evidence>
<dbReference type="PIRSF" id="PIRSF018249">
    <property type="entry name" value="MyrA_prd"/>
    <property type="match status" value="1"/>
</dbReference>
<feature type="binding site" evidence="1">
    <location>
        <position position="30"/>
    </location>
    <ligand>
        <name>S-adenosyl-L-methionine</name>
        <dbReference type="ChEBI" id="CHEBI:59789"/>
    </ligand>
</feature>
<dbReference type="AlphaFoldDB" id="A0A1D7QZ01"/>
<keyword evidence="3" id="KW-0489">Methyltransferase</keyword>
<evidence type="ECO:0000313" key="4">
    <source>
        <dbReference type="Proteomes" id="UP000094463"/>
    </source>
</evidence>
<reference evidence="3 4" key="1">
    <citation type="submission" date="2015-08" db="EMBL/GenBank/DDBJ databases">
        <title>The complete genome sequence of Bacillus beveridgei MLTeJB.</title>
        <authorList>
            <person name="Hanson T.E."/>
            <person name="Mesa C."/>
            <person name="Basesman S.M."/>
            <person name="Oremland R.S."/>
        </authorList>
    </citation>
    <scope>NUCLEOTIDE SEQUENCE [LARGE SCALE GENOMIC DNA]</scope>
    <source>
        <strain evidence="3 4">MLTeJB</strain>
    </source>
</reference>
<organism evidence="3 4">
    <name type="scientific">Salisediminibacterium beveridgei</name>
    <dbReference type="NCBI Taxonomy" id="632773"/>
    <lineage>
        <taxon>Bacteria</taxon>
        <taxon>Bacillati</taxon>
        <taxon>Bacillota</taxon>
        <taxon>Bacilli</taxon>
        <taxon>Bacillales</taxon>
        <taxon>Bacillaceae</taxon>
        <taxon>Salisediminibacterium</taxon>
    </lineage>
</organism>
<dbReference type="EMBL" id="CP012502">
    <property type="protein sequence ID" value="AOM84246.1"/>
    <property type="molecule type" value="Genomic_DNA"/>
</dbReference>
<proteinExistence type="predicted"/>
<dbReference type="KEGG" id="bbev:BBEV_2921"/>
<name>A0A1D7QZ01_9BACI</name>
<gene>
    <name evidence="3" type="ORF">BBEV_2921</name>
</gene>
<keyword evidence="3" id="KW-0808">Transferase</keyword>
<protein>
    <submittedName>
        <fullName evidence="3">Ribosomal RNA large subunit methyltransferase A, LSU rRNA m1G745</fullName>
    </submittedName>
</protein>
<dbReference type="Gene3D" id="3.40.50.150">
    <property type="entry name" value="Vaccinia Virus protein VP39"/>
    <property type="match status" value="1"/>
</dbReference>
<accession>A0A1D7QZ01</accession>
<dbReference type="InterPro" id="IPR029063">
    <property type="entry name" value="SAM-dependent_MTases_sf"/>
</dbReference>
<dbReference type="InterPro" id="IPR016718">
    <property type="entry name" value="rRNA_m1G-MeTrfase_A_prd"/>
</dbReference>
<dbReference type="SUPFAM" id="SSF53335">
    <property type="entry name" value="S-adenosyl-L-methionine-dependent methyltransferases"/>
    <property type="match status" value="1"/>
</dbReference>
<dbReference type="InterPro" id="IPR041698">
    <property type="entry name" value="Methyltransf_25"/>
</dbReference>